<evidence type="ECO:0000256" key="1">
    <source>
        <dbReference type="SAM" id="Phobius"/>
    </source>
</evidence>
<feature type="transmembrane region" description="Helical" evidence="1">
    <location>
        <begin position="380"/>
        <end position="400"/>
    </location>
</feature>
<accession>A0AAW0QUS2</accession>
<comment type="caution">
    <text evidence="2">The sequence shown here is derived from an EMBL/GenBank/DDBJ whole genome shotgun (WGS) entry which is preliminary data.</text>
</comment>
<protein>
    <submittedName>
        <fullName evidence="2">Uncharacterized protein</fullName>
    </submittedName>
</protein>
<keyword evidence="1" id="KW-1133">Transmembrane helix</keyword>
<feature type="transmembrane region" description="Helical" evidence="1">
    <location>
        <begin position="263"/>
        <end position="284"/>
    </location>
</feature>
<feature type="transmembrane region" description="Helical" evidence="1">
    <location>
        <begin position="186"/>
        <end position="208"/>
    </location>
</feature>
<proteinExistence type="predicted"/>
<feature type="transmembrane region" description="Helical" evidence="1">
    <location>
        <begin position="150"/>
        <end position="174"/>
    </location>
</feature>
<feature type="transmembrane region" description="Helical" evidence="1">
    <location>
        <begin position="347"/>
        <end position="368"/>
    </location>
</feature>
<organism evidence="2 3">
    <name type="scientific">Apiospora kogelbergensis</name>
    <dbReference type="NCBI Taxonomy" id="1337665"/>
    <lineage>
        <taxon>Eukaryota</taxon>
        <taxon>Fungi</taxon>
        <taxon>Dikarya</taxon>
        <taxon>Ascomycota</taxon>
        <taxon>Pezizomycotina</taxon>
        <taxon>Sordariomycetes</taxon>
        <taxon>Xylariomycetidae</taxon>
        <taxon>Amphisphaeriales</taxon>
        <taxon>Apiosporaceae</taxon>
        <taxon>Apiospora</taxon>
    </lineage>
</organism>
<evidence type="ECO:0000313" key="2">
    <source>
        <dbReference type="EMBL" id="KAK8105540.1"/>
    </source>
</evidence>
<dbReference type="EMBL" id="JAQQWP010000008">
    <property type="protein sequence ID" value="KAK8105540.1"/>
    <property type="molecule type" value="Genomic_DNA"/>
</dbReference>
<dbReference type="AlphaFoldDB" id="A0AAW0QUS2"/>
<keyword evidence="3" id="KW-1185">Reference proteome</keyword>
<name>A0AAW0QUS2_9PEZI</name>
<evidence type="ECO:0000313" key="3">
    <source>
        <dbReference type="Proteomes" id="UP001392437"/>
    </source>
</evidence>
<keyword evidence="1" id="KW-0472">Membrane</keyword>
<keyword evidence="1" id="KW-0812">Transmembrane</keyword>
<sequence length="412" mass="46052">MKSSQDQNLLIMQYSTSSISPPSTMMFVIATEQVAPSAQSATVAEIDETPRETFDERFDGPFSRPSGTYGRYLSLASTKLVHTWESTTCEALSASQSEVDIPQPVEAHLQNKSTVAGDDAPVSIPLRRQSALEPVPPSLEFSLIGRRSGIALFVLYTFIDSLLLPVGLYFLLWYGFGPGNPRYHPLSASTVLTIVTTLIGGASIYELLLRGWRLCKKNSGCRVIGARWWYLDWFEWWFAFTWILIIIEIAMAFEPDDPDKRLLAMPLSTVLFIFGTVSLSIDVLHSFSIPAPVRISSIPRGAQLRPGIYPLIEDICAVDGSGTTEFRRNLNHRYAASHVFRTMLRRLGLFWAVGADCCAMVTLALVFGLDDDLIDYAYTIGWVLPFVWAAPWAWATVIYVKRELKRKDGCGR</sequence>
<dbReference type="PANTHER" id="PTHR42024">
    <property type="entry name" value="AMINO ACID PERMEASE_ SLC12A DOMAIN-CONTAINING PROTEIN"/>
    <property type="match status" value="1"/>
</dbReference>
<gene>
    <name evidence="2" type="ORF">PG999_008899</name>
</gene>
<dbReference type="PANTHER" id="PTHR42024:SF1">
    <property type="entry name" value="AMINO ACID PERMEASE_ SLC12A DOMAIN-CONTAINING PROTEIN"/>
    <property type="match status" value="1"/>
</dbReference>
<feature type="transmembrane region" description="Helical" evidence="1">
    <location>
        <begin position="229"/>
        <end position="251"/>
    </location>
</feature>
<dbReference type="Proteomes" id="UP001392437">
    <property type="component" value="Unassembled WGS sequence"/>
</dbReference>
<reference evidence="2 3" key="1">
    <citation type="submission" date="2023-01" db="EMBL/GenBank/DDBJ databases">
        <title>Analysis of 21 Apiospora genomes using comparative genomics revels a genus with tremendous synthesis potential of carbohydrate active enzymes and secondary metabolites.</title>
        <authorList>
            <person name="Sorensen T."/>
        </authorList>
    </citation>
    <scope>NUCLEOTIDE SEQUENCE [LARGE SCALE GENOMIC DNA]</scope>
    <source>
        <strain evidence="2 3">CBS 117206</strain>
    </source>
</reference>